<accession>A0A3E0TP90</accession>
<dbReference type="Proteomes" id="UP000256478">
    <property type="component" value="Unassembled WGS sequence"/>
</dbReference>
<proteinExistence type="predicted"/>
<sequence>MPITSNLIPKETKQYCENVSYEHQVASWLLKDGWEVYIPHVDHGAKNDVLISDGEYYYRIQVKSIDRHDECAVVKPMWEKHDNIDFVIYFSKKGQWGYIAPQFHKPRKLKHPEHERFHQNSTNFLKAFAKV</sequence>
<evidence type="ECO:0000313" key="2">
    <source>
        <dbReference type="Proteomes" id="UP000256478"/>
    </source>
</evidence>
<protein>
    <recommendedName>
        <fullName evidence="3">PD(D/E)XK endonuclease domain-containing protein</fullName>
    </recommendedName>
</protein>
<name>A0A3E0TP90_9GAMM</name>
<dbReference type="OrthoDB" id="282784at2"/>
<dbReference type="RefSeq" id="WP_116007503.1">
    <property type="nucleotide sequence ID" value="NZ_QUOU01000001.1"/>
</dbReference>
<comment type="caution">
    <text evidence="1">The sequence shown here is derived from an EMBL/GenBank/DDBJ whole genome shotgun (WGS) entry which is preliminary data.</text>
</comment>
<dbReference type="AlphaFoldDB" id="A0A3E0TP90"/>
<dbReference type="GO" id="GO:0003676">
    <property type="term" value="F:nucleic acid binding"/>
    <property type="evidence" value="ECO:0007669"/>
    <property type="project" value="InterPro"/>
</dbReference>
<dbReference type="InterPro" id="IPR011856">
    <property type="entry name" value="tRNA_endonuc-like_dom_sf"/>
</dbReference>
<evidence type="ECO:0000313" key="1">
    <source>
        <dbReference type="EMBL" id="REL26386.1"/>
    </source>
</evidence>
<reference evidence="1 2" key="1">
    <citation type="submission" date="2018-08" db="EMBL/GenBank/DDBJ databases">
        <title>Thalassotalea euphylliae genome.</title>
        <authorList>
            <person name="Summers S."/>
            <person name="Rice S.A."/>
            <person name="Freckelton M.L."/>
            <person name="Nedved B.T."/>
            <person name="Hadfield M.G."/>
        </authorList>
    </citation>
    <scope>NUCLEOTIDE SEQUENCE [LARGE SCALE GENOMIC DNA]</scope>
    <source>
        <strain evidence="1 2">H1</strain>
    </source>
</reference>
<evidence type="ECO:0008006" key="3">
    <source>
        <dbReference type="Google" id="ProtNLM"/>
    </source>
</evidence>
<dbReference type="Gene3D" id="3.40.1350.10">
    <property type="match status" value="1"/>
</dbReference>
<dbReference type="EMBL" id="QUOU01000001">
    <property type="protein sequence ID" value="REL26386.1"/>
    <property type="molecule type" value="Genomic_DNA"/>
</dbReference>
<gene>
    <name evidence="1" type="ORF">DXX93_07205</name>
</gene>
<organism evidence="1 2">
    <name type="scientific">Thalassotalea euphylliae</name>
    <dbReference type="NCBI Taxonomy" id="1655234"/>
    <lineage>
        <taxon>Bacteria</taxon>
        <taxon>Pseudomonadati</taxon>
        <taxon>Pseudomonadota</taxon>
        <taxon>Gammaproteobacteria</taxon>
        <taxon>Alteromonadales</taxon>
        <taxon>Colwelliaceae</taxon>
        <taxon>Thalassotalea</taxon>
    </lineage>
</organism>